<dbReference type="EMBL" id="KB096134">
    <property type="protein sequence ID" value="ESO07881.1"/>
    <property type="molecule type" value="Genomic_DNA"/>
</dbReference>
<keyword evidence="2" id="KW-0812">Transmembrane</keyword>
<keyword evidence="2" id="KW-0472">Membrane</keyword>
<evidence type="ECO:0000256" key="2">
    <source>
        <dbReference type="SAM" id="Phobius"/>
    </source>
</evidence>
<proteinExistence type="predicted"/>
<feature type="region of interest" description="Disordered" evidence="1">
    <location>
        <begin position="247"/>
        <end position="347"/>
    </location>
</feature>
<evidence type="ECO:0000313" key="4">
    <source>
        <dbReference type="EnsemblMetazoa" id="HelroP169579"/>
    </source>
</evidence>
<feature type="compositionally biased region" description="Basic and acidic residues" evidence="1">
    <location>
        <begin position="265"/>
        <end position="276"/>
    </location>
</feature>
<feature type="compositionally biased region" description="Basic and acidic residues" evidence="1">
    <location>
        <begin position="756"/>
        <end position="765"/>
    </location>
</feature>
<dbReference type="CTD" id="20202896"/>
<feature type="region of interest" description="Disordered" evidence="1">
    <location>
        <begin position="373"/>
        <end position="394"/>
    </location>
</feature>
<feature type="transmembrane region" description="Helical" evidence="2">
    <location>
        <begin position="144"/>
        <end position="165"/>
    </location>
</feature>
<feature type="compositionally biased region" description="Low complexity" evidence="1">
    <location>
        <begin position="183"/>
        <end position="200"/>
    </location>
</feature>
<feature type="compositionally biased region" description="Basic and acidic residues" evidence="1">
    <location>
        <begin position="715"/>
        <end position="724"/>
    </location>
</feature>
<dbReference type="EMBL" id="AMQM01003316">
    <property type="status" value="NOT_ANNOTATED_CDS"/>
    <property type="molecule type" value="Genomic_DNA"/>
</dbReference>
<keyword evidence="2" id="KW-1133">Transmembrane helix</keyword>
<dbReference type="AlphaFoldDB" id="T1F246"/>
<dbReference type="EnsemblMetazoa" id="HelroT169579">
    <property type="protein sequence ID" value="HelroP169579"/>
    <property type="gene ID" value="HelroG169579"/>
</dbReference>
<feature type="compositionally biased region" description="Polar residues" evidence="1">
    <location>
        <begin position="294"/>
        <end position="304"/>
    </location>
</feature>
<feature type="compositionally biased region" description="Basic and acidic residues" evidence="1">
    <location>
        <begin position="685"/>
        <end position="702"/>
    </location>
</feature>
<dbReference type="InParanoid" id="T1F246"/>
<feature type="compositionally biased region" description="Basic and acidic residues" evidence="1">
    <location>
        <begin position="645"/>
        <end position="678"/>
    </location>
</feature>
<gene>
    <name evidence="4" type="primary">20202896</name>
    <name evidence="3" type="ORF">HELRODRAFT_169579</name>
</gene>
<sequence>MTRIFGSKEIPKPLNEEGYSGGKWHPPFCSSVPMSAMILLAVNLFVLSGYNNIFKKDPLTNLQQNNKDVVIGDAIYFNRLNLEDEVNSKEWILKKLVSSSHNDAVVEKIERTRQSAANATSDDLKTTESFGNCSKDKIKWTQNVVMCLIALLHAEVALLMLLWVMRQFDSMLFNRHARLIEGNSNNKGSNDNNNNSNNSSNDDDEDLEENDDFSWTNSKYVTSDSCYTTSRSNKNVNNKPSCSSVGIAKENHYSKSSNGNTNFNHKREEHYVESQKKSKKKYENSYAARDTPNVLKSSAVQNLKSPKLDQVVKAKTPSKENHKKSKDESKVGKEVIDDKALPDSTRRHSKIDNLDKNLFNRSPDTPFVGKNQSVSTIISKSKSNSTAGKNKQQINKEEKLETPFYSKNCSRASNDFRQSRTENEKLFGVSGEETGFSERNLCNSGVKQRKKGSAKTSDNTAANIYDFNFKDYKGECEFENFTENTIAGNSEGETEENLDETDFNLTQNASPLSSSTATKEKGKNASESSSASVASATTSRTKTAQSEPTETTAAPTVVTSIAASTSSTLSVRARKPKKSDRKSKSSRRISARKKGDRSKRRPSGYKKYRPRASKSRRSRKYHKSPNERSSQESLGSKRRSKRRRAGETSRRNRPFKVSEKRLSDLERKFSGDPKDTKKPFATNEARMKELMEKFSDDEGRPFKIHEYRMDELKEKFDNIEGQKEKKQKASKSKQRHKASRRGKSAKQKTSPKKQQKKGEGKDKKK</sequence>
<feature type="transmembrane region" description="Helical" evidence="2">
    <location>
        <begin position="34"/>
        <end position="54"/>
    </location>
</feature>
<dbReference type="KEGG" id="hro:HELRODRAFT_169579"/>
<dbReference type="Proteomes" id="UP000015101">
    <property type="component" value="Unassembled WGS sequence"/>
</dbReference>
<feature type="compositionally biased region" description="Basic and acidic residues" evidence="1">
    <location>
        <begin position="306"/>
        <end position="347"/>
    </location>
</feature>
<dbReference type="HOGENOM" id="CLU_364964_0_0_1"/>
<feature type="compositionally biased region" description="Basic residues" evidence="1">
    <location>
        <begin position="725"/>
        <end position="755"/>
    </location>
</feature>
<dbReference type="GeneID" id="20202896"/>
<accession>T1F246</accession>
<feature type="compositionally biased region" description="Basic residues" evidence="1">
    <location>
        <begin position="572"/>
        <end position="623"/>
    </location>
</feature>
<feature type="region of interest" description="Disordered" evidence="1">
    <location>
        <begin position="183"/>
        <end position="211"/>
    </location>
</feature>
<evidence type="ECO:0000313" key="3">
    <source>
        <dbReference type="EMBL" id="ESO07881.1"/>
    </source>
</evidence>
<evidence type="ECO:0000256" key="1">
    <source>
        <dbReference type="SAM" id="MobiDB-lite"/>
    </source>
</evidence>
<feature type="compositionally biased region" description="Polar residues" evidence="1">
    <location>
        <begin position="505"/>
        <end position="517"/>
    </location>
</feature>
<feature type="compositionally biased region" description="Acidic residues" evidence="1">
    <location>
        <begin position="201"/>
        <end position="211"/>
    </location>
</feature>
<organism evidence="4 5">
    <name type="scientific">Helobdella robusta</name>
    <name type="common">Californian leech</name>
    <dbReference type="NCBI Taxonomy" id="6412"/>
    <lineage>
        <taxon>Eukaryota</taxon>
        <taxon>Metazoa</taxon>
        <taxon>Spiralia</taxon>
        <taxon>Lophotrochozoa</taxon>
        <taxon>Annelida</taxon>
        <taxon>Clitellata</taxon>
        <taxon>Hirudinea</taxon>
        <taxon>Rhynchobdellida</taxon>
        <taxon>Glossiphoniidae</taxon>
        <taxon>Helobdella</taxon>
    </lineage>
</organism>
<evidence type="ECO:0000313" key="5">
    <source>
        <dbReference type="Proteomes" id="UP000015101"/>
    </source>
</evidence>
<reference evidence="5" key="1">
    <citation type="submission" date="2012-12" db="EMBL/GenBank/DDBJ databases">
        <authorList>
            <person name="Hellsten U."/>
            <person name="Grimwood J."/>
            <person name="Chapman J.A."/>
            <person name="Shapiro H."/>
            <person name="Aerts A."/>
            <person name="Otillar R.P."/>
            <person name="Terry A.Y."/>
            <person name="Boore J.L."/>
            <person name="Simakov O."/>
            <person name="Marletaz F."/>
            <person name="Cho S.-J."/>
            <person name="Edsinger-Gonzales E."/>
            <person name="Havlak P."/>
            <person name="Kuo D.-H."/>
            <person name="Larsson T."/>
            <person name="Lv J."/>
            <person name="Arendt D."/>
            <person name="Savage R."/>
            <person name="Osoegawa K."/>
            <person name="de Jong P."/>
            <person name="Lindberg D.R."/>
            <person name="Seaver E.C."/>
            <person name="Weisblat D.A."/>
            <person name="Putnam N.H."/>
            <person name="Grigoriev I.V."/>
            <person name="Rokhsar D.S."/>
        </authorList>
    </citation>
    <scope>NUCLEOTIDE SEQUENCE</scope>
</reference>
<dbReference type="RefSeq" id="XP_009013670.1">
    <property type="nucleotide sequence ID" value="XM_009015422.1"/>
</dbReference>
<feature type="compositionally biased region" description="Polar residues" evidence="1">
    <location>
        <begin position="254"/>
        <end position="263"/>
    </location>
</feature>
<feature type="region of interest" description="Disordered" evidence="1">
    <location>
        <begin position="505"/>
        <end position="702"/>
    </location>
</feature>
<name>T1F246_HELRO</name>
<keyword evidence="5" id="KW-1185">Reference proteome</keyword>
<feature type="region of interest" description="Disordered" evidence="1">
    <location>
        <begin position="715"/>
        <end position="765"/>
    </location>
</feature>
<protein>
    <submittedName>
        <fullName evidence="3 4">Uncharacterized protein</fullName>
    </submittedName>
</protein>
<reference evidence="3 5" key="2">
    <citation type="journal article" date="2013" name="Nature">
        <title>Insights into bilaterian evolution from three spiralian genomes.</title>
        <authorList>
            <person name="Simakov O."/>
            <person name="Marletaz F."/>
            <person name="Cho S.J."/>
            <person name="Edsinger-Gonzales E."/>
            <person name="Havlak P."/>
            <person name="Hellsten U."/>
            <person name="Kuo D.H."/>
            <person name="Larsson T."/>
            <person name="Lv J."/>
            <person name="Arendt D."/>
            <person name="Savage R."/>
            <person name="Osoegawa K."/>
            <person name="de Jong P."/>
            <person name="Grimwood J."/>
            <person name="Chapman J.A."/>
            <person name="Shapiro H."/>
            <person name="Aerts A."/>
            <person name="Otillar R.P."/>
            <person name="Terry A.Y."/>
            <person name="Boore J.L."/>
            <person name="Grigoriev I.V."/>
            <person name="Lindberg D.R."/>
            <person name="Seaver E.C."/>
            <person name="Weisblat D.A."/>
            <person name="Putnam N.H."/>
            <person name="Rokhsar D.S."/>
        </authorList>
    </citation>
    <scope>NUCLEOTIDE SEQUENCE</scope>
</reference>
<reference evidence="4" key="3">
    <citation type="submission" date="2015-06" db="UniProtKB">
        <authorList>
            <consortium name="EnsemblMetazoa"/>
        </authorList>
    </citation>
    <scope>IDENTIFICATION</scope>
</reference>
<feature type="compositionally biased region" description="Low complexity" evidence="1">
    <location>
        <begin position="525"/>
        <end position="571"/>
    </location>
</feature>
<feature type="compositionally biased region" description="Low complexity" evidence="1">
    <location>
        <begin position="373"/>
        <end position="386"/>
    </location>
</feature>